<protein>
    <recommendedName>
        <fullName evidence="3">C2H2-type domain-containing protein</fullName>
    </recommendedName>
</protein>
<name>A0A564YJW1_HYMDI</name>
<keyword evidence="2" id="KW-1185">Reference proteome</keyword>
<reference evidence="1 2" key="1">
    <citation type="submission" date="2019-07" db="EMBL/GenBank/DDBJ databases">
        <authorList>
            <person name="Jastrzebski P J."/>
            <person name="Paukszto L."/>
            <person name="Jastrzebski P J."/>
        </authorList>
    </citation>
    <scope>NUCLEOTIDE SEQUENCE [LARGE SCALE GENOMIC DNA]</scope>
    <source>
        <strain evidence="1 2">WMS-il1</strain>
    </source>
</reference>
<accession>A0A564YJW1</accession>
<proteinExistence type="predicted"/>
<gene>
    <name evidence="1" type="ORF">WMSIL1_LOCUS7116</name>
</gene>
<evidence type="ECO:0008006" key="3">
    <source>
        <dbReference type="Google" id="ProtNLM"/>
    </source>
</evidence>
<dbReference type="AlphaFoldDB" id="A0A564YJW1"/>
<dbReference type="EMBL" id="CABIJS010000244">
    <property type="protein sequence ID" value="VUZ47555.1"/>
    <property type="molecule type" value="Genomic_DNA"/>
</dbReference>
<organism evidence="1 2">
    <name type="scientific">Hymenolepis diminuta</name>
    <name type="common">Rat tapeworm</name>
    <dbReference type="NCBI Taxonomy" id="6216"/>
    <lineage>
        <taxon>Eukaryota</taxon>
        <taxon>Metazoa</taxon>
        <taxon>Spiralia</taxon>
        <taxon>Lophotrochozoa</taxon>
        <taxon>Platyhelminthes</taxon>
        <taxon>Cestoda</taxon>
        <taxon>Eucestoda</taxon>
        <taxon>Cyclophyllidea</taxon>
        <taxon>Hymenolepididae</taxon>
        <taxon>Hymenolepis</taxon>
    </lineage>
</organism>
<dbReference type="Proteomes" id="UP000321570">
    <property type="component" value="Unassembled WGS sequence"/>
</dbReference>
<feature type="non-terminal residue" evidence="1">
    <location>
        <position position="1"/>
    </location>
</feature>
<evidence type="ECO:0000313" key="2">
    <source>
        <dbReference type="Proteomes" id="UP000321570"/>
    </source>
</evidence>
<evidence type="ECO:0000313" key="1">
    <source>
        <dbReference type="EMBL" id="VUZ47555.1"/>
    </source>
</evidence>
<sequence>GGLTQIYIFEDEIPFECRICGKYFRSSLKHSKYGHSTYHLGNNSESSPSRRCLICRPMFSLQ</sequence>